<evidence type="ECO:0000313" key="3">
    <source>
        <dbReference type="Proteomes" id="UP000278627"/>
    </source>
</evidence>
<evidence type="ECO:0000313" key="2">
    <source>
        <dbReference type="EMBL" id="VDN82450.1"/>
    </source>
</evidence>
<reference evidence="4" key="1">
    <citation type="submission" date="2017-02" db="UniProtKB">
        <authorList>
            <consortium name="WormBaseParasite"/>
        </authorList>
    </citation>
    <scope>IDENTIFICATION</scope>
</reference>
<name>A0A0N4SZN5_BRUPA</name>
<keyword evidence="1" id="KW-1133">Transmembrane helix</keyword>
<keyword evidence="1" id="KW-0812">Transmembrane</keyword>
<accession>A0A0N4SZN5</accession>
<sequence>MRSSSVGCCVFHIEPILLSPHDSSIIFASSVVGVAVFSLPVACLLYRFGIWTTFPVLMVVSALATELCLLQHILAYLLSSVPEFARILLYSLPSIQHFSLIDFFAI</sequence>
<gene>
    <name evidence="2" type="ORF">BPAG_LOCUS1264</name>
</gene>
<evidence type="ECO:0000313" key="4">
    <source>
        <dbReference type="WBParaSite" id="BPAG_0000126301-mRNA-1"/>
    </source>
</evidence>
<dbReference type="InterPro" id="IPR036259">
    <property type="entry name" value="MFS_trans_sf"/>
</dbReference>
<dbReference type="WBParaSite" id="BPAG_0000126301-mRNA-1">
    <property type="protein sequence ID" value="BPAG_0000126301-mRNA-1"/>
    <property type="gene ID" value="BPAG_0000126301"/>
</dbReference>
<dbReference type="Proteomes" id="UP000278627">
    <property type="component" value="Unassembled WGS sequence"/>
</dbReference>
<evidence type="ECO:0000256" key="1">
    <source>
        <dbReference type="SAM" id="Phobius"/>
    </source>
</evidence>
<dbReference type="AlphaFoldDB" id="A0A0N4SZN5"/>
<feature type="transmembrane region" description="Helical" evidence="1">
    <location>
        <begin position="25"/>
        <end position="46"/>
    </location>
</feature>
<protein>
    <submittedName>
        <fullName evidence="4">Transmembrane protein</fullName>
    </submittedName>
</protein>
<feature type="transmembrane region" description="Helical" evidence="1">
    <location>
        <begin position="53"/>
        <end position="78"/>
    </location>
</feature>
<reference evidence="2 3" key="2">
    <citation type="submission" date="2018-11" db="EMBL/GenBank/DDBJ databases">
        <authorList>
            <consortium name="Pathogen Informatics"/>
        </authorList>
    </citation>
    <scope>NUCLEOTIDE SEQUENCE [LARGE SCALE GENOMIC DNA]</scope>
</reference>
<dbReference type="EMBL" id="UZAD01000090">
    <property type="protein sequence ID" value="VDN82450.1"/>
    <property type="molecule type" value="Genomic_DNA"/>
</dbReference>
<proteinExistence type="predicted"/>
<dbReference type="SUPFAM" id="SSF103473">
    <property type="entry name" value="MFS general substrate transporter"/>
    <property type="match status" value="1"/>
</dbReference>
<keyword evidence="3" id="KW-1185">Reference proteome</keyword>
<keyword evidence="1" id="KW-0472">Membrane</keyword>
<organism evidence="4">
    <name type="scientific">Brugia pahangi</name>
    <name type="common">Filarial nematode worm</name>
    <dbReference type="NCBI Taxonomy" id="6280"/>
    <lineage>
        <taxon>Eukaryota</taxon>
        <taxon>Metazoa</taxon>
        <taxon>Ecdysozoa</taxon>
        <taxon>Nematoda</taxon>
        <taxon>Chromadorea</taxon>
        <taxon>Rhabditida</taxon>
        <taxon>Spirurina</taxon>
        <taxon>Spiruromorpha</taxon>
        <taxon>Filarioidea</taxon>
        <taxon>Onchocercidae</taxon>
        <taxon>Brugia</taxon>
    </lineage>
</organism>